<feature type="compositionally biased region" description="Basic and acidic residues" evidence="5">
    <location>
        <begin position="429"/>
        <end position="448"/>
    </location>
</feature>
<feature type="compositionally biased region" description="Basic and acidic residues" evidence="5">
    <location>
        <begin position="620"/>
        <end position="632"/>
    </location>
</feature>
<dbReference type="GO" id="GO:0006364">
    <property type="term" value="P:rRNA processing"/>
    <property type="evidence" value="ECO:0007669"/>
    <property type="project" value="UniProtKB-KW"/>
</dbReference>
<reference evidence="6 7" key="1">
    <citation type="journal article" date="2019" name="Sci. Data">
        <title>Hybrid genome assembly and annotation of Danionella translucida.</title>
        <authorList>
            <person name="Kadobianskyi M."/>
            <person name="Schulze L."/>
            <person name="Schuelke M."/>
            <person name="Judkewitz B."/>
        </authorList>
    </citation>
    <scope>NUCLEOTIDE SEQUENCE [LARGE SCALE GENOMIC DNA]</scope>
    <source>
        <strain evidence="6 7">Bolton</strain>
    </source>
</reference>
<feature type="compositionally biased region" description="Basic and acidic residues" evidence="5">
    <location>
        <begin position="763"/>
        <end position="773"/>
    </location>
</feature>
<feature type="compositionally biased region" description="Basic and acidic residues" evidence="5">
    <location>
        <begin position="480"/>
        <end position="489"/>
    </location>
</feature>
<dbReference type="AlphaFoldDB" id="A0A553QNY1"/>
<feature type="region of interest" description="Disordered" evidence="5">
    <location>
        <begin position="236"/>
        <end position="269"/>
    </location>
</feature>
<evidence type="ECO:0000256" key="2">
    <source>
        <dbReference type="ARBA" id="ARBA00006374"/>
    </source>
</evidence>
<comment type="caution">
    <text evidence="6">The sequence shown here is derived from an EMBL/GenBank/DDBJ whole genome shotgun (WGS) entry which is preliminary data.</text>
</comment>
<sequence length="789" mass="89465">MAEAQPAEVVFAQQLASNESSVRNRSLKKLQKFISARSATDTGSLCEEELLKLWKGLFYCLWMQDKPLLQEELSRMISRLLLSFRSISSQFLFFQTFLQTMKREWNGIDRLRMDKFYQLVRFMFREVFQILKKREWESSVLKQFLQLISDQLLLSSCAAPAGLLLHVLDLYMTELALVGAAELTADQNLVFIEPFCRTMARTKDRQLLQAIGKSLLSTIVDQVPFAIEDLLREIKQSEGVEDEEQETVEPLEKSASEDEEERDGAEDGEEHQAVLQFDYGALADRLFNAASHSYIHSFNRSKIYKFVKIFRDLAEGVFPQDEVEDVSTDEDDCDDPSRKRNTKKLAKRKDSEKREPSSDADTKPKKKRKKNEEKETQRGASEEERLSPELSIDDDVVEAEACPEASVEDSPVTPSQKKKKRRKKKKRKAAEAKPLDENKRKPNERNGDDPLPTETNEKREADKPETKGEDSPQWSEEIPESQKNEDPSKLNHSPDPTENNKGKGSPESLEAEDVIEAEGVSVEDSPVTPSQKKNAVETQFSEEKKSQANCDEAEEKPELKREDEDSEADANRLRLKKTNAEVQSQTEAPSEITSENPDVLRGDDQSHPMPNGDGTTEGAVMEKDLASDRNPETRAAGHIVILRAKRRKQKGARLNRSEERTKKVRMVKDSSVPLNADQMMKKVILAQKRAPKPLFCRATGAISKKVCPGSRSEGKKVTFGLKNNRTMGTTALSDQSMRDLVLGTRTSSKFRRNDRSSALSPEARTRLPFDPRRTPSSGVLKRARAQDFF</sequence>
<accession>A0A553QNY1</accession>
<evidence type="ECO:0000313" key="7">
    <source>
        <dbReference type="Proteomes" id="UP000316079"/>
    </source>
</evidence>
<evidence type="ECO:0000256" key="1">
    <source>
        <dbReference type="ARBA" id="ARBA00004123"/>
    </source>
</evidence>
<keyword evidence="4" id="KW-0539">Nucleus</keyword>
<dbReference type="Pfam" id="PF05997">
    <property type="entry name" value="Nop52"/>
    <property type="match status" value="1"/>
</dbReference>
<dbReference type="OrthoDB" id="2019504at2759"/>
<dbReference type="EMBL" id="SRMA01025726">
    <property type="protein sequence ID" value="TRY91691.1"/>
    <property type="molecule type" value="Genomic_DNA"/>
</dbReference>
<feature type="region of interest" description="Disordered" evidence="5">
    <location>
        <begin position="323"/>
        <end position="636"/>
    </location>
</feature>
<feature type="compositionally biased region" description="Acidic residues" evidence="5">
    <location>
        <begin position="239"/>
        <end position="249"/>
    </location>
</feature>
<dbReference type="Proteomes" id="UP000316079">
    <property type="component" value="Unassembled WGS sequence"/>
</dbReference>
<dbReference type="PANTHER" id="PTHR13026">
    <property type="entry name" value="NNP-1 PROTEIN NOVEL NUCLEAR PROTEIN 1 NOP52"/>
    <property type="match status" value="1"/>
</dbReference>
<protein>
    <submittedName>
        <fullName evidence="6">Uncharacterized protein</fullName>
    </submittedName>
</protein>
<evidence type="ECO:0000256" key="5">
    <source>
        <dbReference type="SAM" id="MobiDB-lite"/>
    </source>
</evidence>
<feature type="region of interest" description="Disordered" evidence="5">
    <location>
        <begin position="743"/>
        <end position="789"/>
    </location>
</feature>
<proteinExistence type="inferred from homology"/>
<keyword evidence="7" id="KW-1185">Reference proteome</keyword>
<dbReference type="GO" id="GO:0030688">
    <property type="term" value="C:preribosome, small subunit precursor"/>
    <property type="evidence" value="ECO:0007669"/>
    <property type="project" value="InterPro"/>
</dbReference>
<feature type="compositionally biased region" description="Acidic residues" evidence="5">
    <location>
        <begin position="257"/>
        <end position="269"/>
    </location>
</feature>
<evidence type="ECO:0000256" key="4">
    <source>
        <dbReference type="ARBA" id="ARBA00023242"/>
    </source>
</evidence>
<organism evidence="6 7">
    <name type="scientific">Danionella cerebrum</name>
    <dbReference type="NCBI Taxonomy" id="2873325"/>
    <lineage>
        <taxon>Eukaryota</taxon>
        <taxon>Metazoa</taxon>
        <taxon>Chordata</taxon>
        <taxon>Craniata</taxon>
        <taxon>Vertebrata</taxon>
        <taxon>Euteleostomi</taxon>
        <taxon>Actinopterygii</taxon>
        <taxon>Neopterygii</taxon>
        <taxon>Teleostei</taxon>
        <taxon>Ostariophysi</taxon>
        <taxon>Cypriniformes</taxon>
        <taxon>Danionidae</taxon>
        <taxon>Danioninae</taxon>
        <taxon>Danionella</taxon>
    </lineage>
</organism>
<feature type="compositionally biased region" description="Acidic residues" evidence="5">
    <location>
        <begin position="323"/>
        <end position="334"/>
    </location>
</feature>
<feature type="compositionally biased region" description="Basic and acidic residues" evidence="5">
    <location>
        <begin position="455"/>
        <end position="470"/>
    </location>
</feature>
<name>A0A553QNY1_9TELE</name>
<dbReference type="GO" id="GO:0005634">
    <property type="term" value="C:nucleus"/>
    <property type="evidence" value="ECO:0007669"/>
    <property type="project" value="UniProtKB-SubCell"/>
</dbReference>
<feature type="compositionally biased region" description="Polar residues" evidence="5">
    <location>
        <begin position="490"/>
        <end position="499"/>
    </location>
</feature>
<keyword evidence="3" id="KW-0698">rRNA processing</keyword>
<evidence type="ECO:0000256" key="3">
    <source>
        <dbReference type="ARBA" id="ARBA00022552"/>
    </source>
</evidence>
<gene>
    <name evidence="6" type="ORF">DNTS_003338</name>
</gene>
<comment type="similarity">
    <text evidence="2">Belongs to the RRP1 family.</text>
</comment>
<dbReference type="PANTHER" id="PTHR13026:SF0">
    <property type="entry name" value="RIBOSOMAL RNA PROCESSING 1B"/>
    <property type="match status" value="1"/>
</dbReference>
<feature type="compositionally biased region" description="Basic and acidic residues" evidence="5">
    <location>
        <begin position="370"/>
        <end position="387"/>
    </location>
</feature>
<dbReference type="InterPro" id="IPR010301">
    <property type="entry name" value="RRP1"/>
</dbReference>
<feature type="compositionally biased region" description="Basic and acidic residues" evidence="5">
    <location>
        <begin position="348"/>
        <end position="363"/>
    </location>
</feature>
<comment type="subcellular location">
    <subcellularLocation>
        <location evidence="1">Nucleus</location>
    </subcellularLocation>
</comment>
<feature type="compositionally biased region" description="Basic residues" evidence="5">
    <location>
        <begin position="416"/>
        <end position="428"/>
    </location>
</feature>
<dbReference type="STRING" id="623744.A0A553QNY1"/>
<feature type="compositionally biased region" description="Polar residues" evidence="5">
    <location>
        <begin position="580"/>
        <end position="596"/>
    </location>
</feature>
<feature type="compositionally biased region" description="Polar residues" evidence="5">
    <location>
        <begin position="527"/>
        <end position="539"/>
    </location>
</feature>
<evidence type="ECO:0000313" key="6">
    <source>
        <dbReference type="EMBL" id="TRY91691.1"/>
    </source>
</evidence>